<keyword evidence="2" id="KW-0808">Transferase</keyword>
<dbReference type="Proteomes" id="UP000242501">
    <property type="component" value="Unassembled WGS sequence"/>
</dbReference>
<dbReference type="Gene3D" id="3.40.630.30">
    <property type="match status" value="1"/>
</dbReference>
<dbReference type="Pfam" id="PF13302">
    <property type="entry name" value="Acetyltransf_3"/>
    <property type="match status" value="1"/>
</dbReference>
<dbReference type="InterPro" id="IPR016181">
    <property type="entry name" value="Acyl_CoA_acyltransferase"/>
</dbReference>
<dbReference type="STRING" id="1219383.SAMN05421733_101115"/>
<dbReference type="OrthoDB" id="9801669at2"/>
<dbReference type="RefSeq" id="WP_092746683.1">
    <property type="nucleotide sequence ID" value="NZ_FMYL01000001.1"/>
</dbReference>
<feature type="domain" description="N-acetyltransferase" evidence="1">
    <location>
        <begin position="12"/>
        <end position="175"/>
    </location>
</feature>
<dbReference type="SUPFAM" id="SSF55729">
    <property type="entry name" value="Acyl-CoA N-acyltransferases (Nat)"/>
    <property type="match status" value="1"/>
</dbReference>
<dbReference type="EMBL" id="FMYL01000001">
    <property type="protein sequence ID" value="SDB81283.1"/>
    <property type="molecule type" value="Genomic_DNA"/>
</dbReference>
<name>A0A1G6GHG6_9GAMM</name>
<evidence type="ECO:0000259" key="1">
    <source>
        <dbReference type="PROSITE" id="PS51186"/>
    </source>
</evidence>
<dbReference type="GO" id="GO:0008999">
    <property type="term" value="F:protein-N-terminal-alanine acetyltransferase activity"/>
    <property type="evidence" value="ECO:0007669"/>
    <property type="project" value="TreeGrafter"/>
</dbReference>
<protein>
    <submittedName>
        <fullName evidence="2">Ribosomal-protein-alanine N-acetyltransferase</fullName>
    </submittedName>
</protein>
<dbReference type="PANTHER" id="PTHR43792">
    <property type="entry name" value="GNAT FAMILY, PUTATIVE (AFU_ORTHOLOGUE AFUA_3G00765)-RELATED-RELATED"/>
    <property type="match status" value="1"/>
</dbReference>
<gene>
    <name evidence="2" type="ORF">SAMN05421733_101115</name>
</gene>
<evidence type="ECO:0000313" key="2">
    <source>
        <dbReference type="EMBL" id="SDB81283.1"/>
    </source>
</evidence>
<dbReference type="InterPro" id="IPR000182">
    <property type="entry name" value="GNAT_dom"/>
</dbReference>
<proteinExistence type="predicted"/>
<sequence length="181" mass="20798">MHIFPTLSTDRLVLRELTVEDIPNLRAIHSDVHHMRWFGVDPVVNLSQAENLFQIFQSTFSTGVGVRWAIERRSDNAFLGTCGLFKWNKAWHSCAIGYELASFAQGHGYMREALSTAISYGFNTMKLNRIEAQVHTDNIRSITTLNTLGFICEGLQRQAGYWHNNYHDLYQLSLIRLDYDA</sequence>
<dbReference type="PANTHER" id="PTHR43792:SF9">
    <property type="entry name" value="RIBOSOMAL-PROTEIN-ALANINE ACETYLTRANSFERASE"/>
    <property type="match status" value="1"/>
</dbReference>
<dbReference type="PROSITE" id="PS51186">
    <property type="entry name" value="GNAT"/>
    <property type="match status" value="1"/>
</dbReference>
<reference evidence="3" key="1">
    <citation type="submission" date="2016-09" db="EMBL/GenBank/DDBJ databases">
        <authorList>
            <person name="Varghese N."/>
            <person name="Submissions S."/>
        </authorList>
    </citation>
    <scope>NUCLEOTIDE SEQUENCE [LARGE SCALE GENOMIC DNA]</scope>
    <source>
        <strain evidence="3">ANC 4422</strain>
    </source>
</reference>
<dbReference type="AlphaFoldDB" id="A0A1G6GHG6"/>
<evidence type="ECO:0000313" key="3">
    <source>
        <dbReference type="Proteomes" id="UP000242501"/>
    </source>
</evidence>
<dbReference type="GO" id="GO:0005737">
    <property type="term" value="C:cytoplasm"/>
    <property type="evidence" value="ECO:0007669"/>
    <property type="project" value="TreeGrafter"/>
</dbReference>
<organism evidence="2 3">
    <name type="scientific">Acinetobacter boissieri</name>
    <dbReference type="NCBI Taxonomy" id="1219383"/>
    <lineage>
        <taxon>Bacteria</taxon>
        <taxon>Pseudomonadati</taxon>
        <taxon>Pseudomonadota</taxon>
        <taxon>Gammaproteobacteria</taxon>
        <taxon>Moraxellales</taxon>
        <taxon>Moraxellaceae</taxon>
        <taxon>Acinetobacter</taxon>
    </lineage>
</organism>
<keyword evidence="3" id="KW-1185">Reference proteome</keyword>
<accession>A0A1G6GHG6</accession>
<dbReference type="InterPro" id="IPR051531">
    <property type="entry name" value="N-acetyltransferase"/>
</dbReference>